<reference evidence="1 2" key="1">
    <citation type="submission" date="2020-06" db="EMBL/GenBank/DDBJ databases">
        <title>Altererythrobacter sp. HHU K3-1.</title>
        <authorList>
            <person name="Zhang D."/>
            <person name="Xue H."/>
        </authorList>
    </citation>
    <scope>NUCLEOTIDE SEQUENCE [LARGE SCALE GENOMIC DNA]</scope>
    <source>
        <strain evidence="1 2">HHU K3-1</strain>
    </source>
</reference>
<keyword evidence="2" id="KW-1185">Reference proteome</keyword>
<dbReference type="Proteomes" id="UP000561438">
    <property type="component" value="Unassembled WGS sequence"/>
</dbReference>
<dbReference type="EMBL" id="JABWGV010000004">
    <property type="protein sequence ID" value="NVD45624.1"/>
    <property type="molecule type" value="Genomic_DNA"/>
</dbReference>
<organism evidence="1 2">
    <name type="scientific">Qipengyuania atrilutea</name>
    <dbReference type="NCBI Taxonomy" id="2744473"/>
    <lineage>
        <taxon>Bacteria</taxon>
        <taxon>Pseudomonadati</taxon>
        <taxon>Pseudomonadota</taxon>
        <taxon>Alphaproteobacteria</taxon>
        <taxon>Sphingomonadales</taxon>
        <taxon>Erythrobacteraceae</taxon>
        <taxon>Qipengyuania</taxon>
    </lineage>
</organism>
<protein>
    <submittedName>
        <fullName evidence="1">DUF2332 domain-containing protein</fullName>
    </submittedName>
</protein>
<dbReference type="Pfam" id="PF10094">
    <property type="entry name" value="DUF2332"/>
    <property type="match status" value="1"/>
</dbReference>
<name>A0A850H106_9SPHN</name>
<dbReference type="InterPro" id="IPR011200">
    <property type="entry name" value="UCP012608"/>
</dbReference>
<sequence>MEIRDIADAIRWQANHAEEAGAPATTRVIRAQLAMIENEETATARRLANWHGPAVQDAVPLRIAGGLHHLLLSDTDRALEPVYAGLTTDQGTVDEIVCDLAATYDNLLLPWLDTPPQTNEAGRAASIMAGLAWLTERLGKRFRLYELGASAGINTMMDRFRYDLGGVQYGAPGSPVVVEPEWRGDAPPSGDVEIDSVFGCDLKPIDLTDPEQALRLKAYVWPEATERMARIDAAIRLAKEQPPLVARQSAGQFVTELLTEEQDSGVCRTLFHSIVWQYLSDYEQGVITEALEEAGRSATREKPLAWVRLETNRETFRHELTVRYWDGEAGDGSPHLLAEAHPHGAWVNWLQ</sequence>
<comment type="caution">
    <text evidence="1">The sequence shown here is derived from an EMBL/GenBank/DDBJ whole genome shotgun (WGS) entry which is preliminary data.</text>
</comment>
<accession>A0A850H106</accession>
<dbReference type="AlphaFoldDB" id="A0A850H106"/>
<gene>
    <name evidence="1" type="ORF">HUV48_11455</name>
</gene>
<dbReference type="PIRSF" id="PIRSF012608">
    <property type="entry name" value="UCP012608"/>
    <property type="match status" value="1"/>
</dbReference>
<evidence type="ECO:0000313" key="1">
    <source>
        <dbReference type="EMBL" id="NVD45624.1"/>
    </source>
</evidence>
<evidence type="ECO:0000313" key="2">
    <source>
        <dbReference type="Proteomes" id="UP000561438"/>
    </source>
</evidence>
<proteinExistence type="predicted"/>